<sequence>MGGSQSAWTQEGLKIEAAPDLVMVSVPDFNLIPSVLELSCTVHKERLPSGNFFMNKKLRIGYLPVKWKSGVFWLSLKSGRDIYLNSDMEQTALSGTPYIC</sequence>
<dbReference type="EMBL" id="JAPWTK010000159">
    <property type="protein sequence ID" value="KAJ8947549.1"/>
    <property type="molecule type" value="Genomic_DNA"/>
</dbReference>
<organism evidence="1 2">
    <name type="scientific">Aromia moschata</name>
    <dbReference type="NCBI Taxonomy" id="1265417"/>
    <lineage>
        <taxon>Eukaryota</taxon>
        <taxon>Metazoa</taxon>
        <taxon>Ecdysozoa</taxon>
        <taxon>Arthropoda</taxon>
        <taxon>Hexapoda</taxon>
        <taxon>Insecta</taxon>
        <taxon>Pterygota</taxon>
        <taxon>Neoptera</taxon>
        <taxon>Endopterygota</taxon>
        <taxon>Coleoptera</taxon>
        <taxon>Polyphaga</taxon>
        <taxon>Cucujiformia</taxon>
        <taxon>Chrysomeloidea</taxon>
        <taxon>Cerambycidae</taxon>
        <taxon>Cerambycinae</taxon>
        <taxon>Callichromatini</taxon>
        <taxon>Aromia</taxon>
    </lineage>
</organism>
<reference evidence="1" key="1">
    <citation type="journal article" date="2023" name="Insect Mol. Biol.">
        <title>Genome sequencing provides insights into the evolution of gene families encoding plant cell wall-degrading enzymes in longhorned beetles.</title>
        <authorList>
            <person name="Shin N.R."/>
            <person name="Okamura Y."/>
            <person name="Kirsch R."/>
            <person name="Pauchet Y."/>
        </authorList>
    </citation>
    <scope>NUCLEOTIDE SEQUENCE</scope>
    <source>
        <strain evidence="1">AMC_N1</strain>
    </source>
</reference>
<evidence type="ECO:0000313" key="1">
    <source>
        <dbReference type="EMBL" id="KAJ8947549.1"/>
    </source>
</evidence>
<evidence type="ECO:0000313" key="2">
    <source>
        <dbReference type="Proteomes" id="UP001162162"/>
    </source>
</evidence>
<protein>
    <submittedName>
        <fullName evidence="1">Uncharacterized protein</fullName>
    </submittedName>
</protein>
<keyword evidence="2" id="KW-1185">Reference proteome</keyword>
<name>A0AAV8Y9A0_9CUCU</name>
<gene>
    <name evidence="1" type="ORF">NQ318_005028</name>
</gene>
<dbReference type="Proteomes" id="UP001162162">
    <property type="component" value="Unassembled WGS sequence"/>
</dbReference>
<comment type="caution">
    <text evidence="1">The sequence shown here is derived from an EMBL/GenBank/DDBJ whole genome shotgun (WGS) entry which is preliminary data.</text>
</comment>
<dbReference type="AlphaFoldDB" id="A0AAV8Y9A0"/>
<accession>A0AAV8Y9A0</accession>
<proteinExistence type="predicted"/>